<dbReference type="EMBL" id="JACAZF010000006">
    <property type="protein sequence ID" value="KAF7301575.1"/>
    <property type="molecule type" value="Genomic_DNA"/>
</dbReference>
<dbReference type="Proteomes" id="UP000636479">
    <property type="component" value="Unassembled WGS sequence"/>
</dbReference>
<dbReference type="RefSeq" id="XP_037219575.1">
    <property type="nucleotide sequence ID" value="XM_037363931.1"/>
</dbReference>
<organism evidence="2 3">
    <name type="scientific">Mycena indigotica</name>
    <dbReference type="NCBI Taxonomy" id="2126181"/>
    <lineage>
        <taxon>Eukaryota</taxon>
        <taxon>Fungi</taxon>
        <taxon>Dikarya</taxon>
        <taxon>Basidiomycota</taxon>
        <taxon>Agaricomycotina</taxon>
        <taxon>Agaricomycetes</taxon>
        <taxon>Agaricomycetidae</taxon>
        <taxon>Agaricales</taxon>
        <taxon>Marasmiineae</taxon>
        <taxon>Mycenaceae</taxon>
        <taxon>Mycena</taxon>
    </lineage>
</organism>
<evidence type="ECO:0000313" key="3">
    <source>
        <dbReference type="Proteomes" id="UP000636479"/>
    </source>
</evidence>
<dbReference type="AlphaFoldDB" id="A0A8H6SMI0"/>
<feature type="region of interest" description="Disordered" evidence="1">
    <location>
        <begin position="59"/>
        <end position="87"/>
    </location>
</feature>
<keyword evidence="3" id="KW-1185">Reference proteome</keyword>
<evidence type="ECO:0000256" key="1">
    <source>
        <dbReference type="SAM" id="MobiDB-lite"/>
    </source>
</evidence>
<name>A0A8H6SMI0_9AGAR</name>
<proteinExistence type="predicted"/>
<accession>A0A8H6SMI0</accession>
<reference evidence="2" key="1">
    <citation type="submission" date="2020-05" db="EMBL/GenBank/DDBJ databases">
        <title>Mycena genomes resolve the evolution of fungal bioluminescence.</title>
        <authorList>
            <person name="Tsai I.J."/>
        </authorList>
    </citation>
    <scope>NUCLEOTIDE SEQUENCE</scope>
    <source>
        <strain evidence="2">171206Taipei</strain>
    </source>
</reference>
<evidence type="ECO:0000313" key="2">
    <source>
        <dbReference type="EMBL" id="KAF7301575.1"/>
    </source>
</evidence>
<protein>
    <submittedName>
        <fullName evidence="2">Uncharacterized protein</fullName>
    </submittedName>
</protein>
<gene>
    <name evidence="2" type="ORF">MIND_00723000</name>
</gene>
<dbReference type="GeneID" id="59346447"/>
<sequence length="131" mass="14529">MFRAEIVELTPEELEELGYLSDNVAPNIKATVEKVLANPKYLSVVTVFMIEVAIRQNTKANSPHGAARFSPPPSPTSPSSPTSTVSDVDTLFSQYSTAPTIVTPDSTRGLRRDRRRLGPCFKWGHLTRSRR</sequence>
<comment type="caution">
    <text evidence="2">The sequence shown here is derived from an EMBL/GenBank/DDBJ whole genome shotgun (WGS) entry which is preliminary data.</text>
</comment>
<dbReference type="OrthoDB" id="3364808at2759"/>